<dbReference type="RefSeq" id="WP_085877011.1">
    <property type="nucleotide sequence ID" value="NZ_FWFZ01000001.1"/>
</dbReference>
<gene>
    <name evidence="2" type="ORF">ROA7023_00063</name>
</gene>
<dbReference type="OrthoDB" id="7861600at2"/>
<keyword evidence="1" id="KW-0472">Membrane</keyword>
<dbReference type="Proteomes" id="UP000193900">
    <property type="component" value="Unassembled WGS sequence"/>
</dbReference>
<sequence>MPDLLPSSISIPWLVCGAVAVAFLLRLWAHADRVLHRRWQAMRGRMVMDLPRHETAPATADVAELQEIVAGLVQEDRWHKLGQVLALLSNTPTDATDGRRLYDVAMDAALQPLVEAQGLSGMAAVLRRIAEAAGTGEPALVALHCRALACALCRAETLDDTAGAAMAGGWASEILESVAEHDLDTCAVPCLAEAIYHAGAVLQPEPQALQRAFRVWRDADPGNIRPYVHHAARLAALGADARTESARHLTETVGACRLFGSSAALLHAQLASAGAAPLSGLPSFCPTSTLARLGEVAEAPGGQTLVNAFAAKALADGDEALARAILRKHMRMVLDCFWPDMDAFHGLFWRAFRGRGSGRARAEWRAEMDATAAA</sequence>
<dbReference type="EMBL" id="FWFZ01000001">
    <property type="protein sequence ID" value="SLN13620.1"/>
    <property type="molecule type" value="Genomic_DNA"/>
</dbReference>
<evidence type="ECO:0000256" key="1">
    <source>
        <dbReference type="SAM" id="Phobius"/>
    </source>
</evidence>
<evidence type="ECO:0000313" key="2">
    <source>
        <dbReference type="EMBL" id="SLN13620.1"/>
    </source>
</evidence>
<keyword evidence="3" id="KW-1185">Reference proteome</keyword>
<evidence type="ECO:0000313" key="3">
    <source>
        <dbReference type="Proteomes" id="UP000193900"/>
    </source>
</evidence>
<keyword evidence="1" id="KW-0812">Transmembrane</keyword>
<proteinExistence type="predicted"/>
<reference evidence="2 3" key="1">
    <citation type="submission" date="2017-03" db="EMBL/GenBank/DDBJ databases">
        <authorList>
            <person name="Afonso C.L."/>
            <person name="Miller P.J."/>
            <person name="Scott M.A."/>
            <person name="Spackman E."/>
            <person name="Goraichik I."/>
            <person name="Dimitrov K.M."/>
            <person name="Suarez D.L."/>
            <person name="Swayne D.E."/>
        </authorList>
    </citation>
    <scope>NUCLEOTIDE SEQUENCE [LARGE SCALE GENOMIC DNA]</scope>
    <source>
        <strain evidence="2 3">CECT 7023</strain>
    </source>
</reference>
<dbReference type="AlphaFoldDB" id="A0A1Y5RCU9"/>
<protein>
    <submittedName>
        <fullName evidence="2">Uncharacterized protein</fullName>
    </submittedName>
</protein>
<accession>A0A1Y5RCU9</accession>
<organism evidence="2 3">
    <name type="scientific">Roseisalinus antarcticus</name>
    <dbReference type="NCBI Taxonomy" id="254357"/>
    <lineage>
        <taxon>Bacteria</taxon>
        <taxon>Pseudomonadati</taxon>
        <taxon>Pseudomonadota</taxon>
        <taxon>Alphaproteobacteria</taxon>
        <taxon>Rhodobacterales</taxon>
        <taxon>Roseobacteraceae</taxon>
        <taxon>Roseisalinus</taxon>
    </lineage>
</organism>
<name>A0A1Y5RCU9_9RHOB</name>
<keyword evidence="1" id="KW-1133">Transmembrane helix</keyword>
<feature type="transmembrane region" description="Helical" evidence="1">
    <location>
        <begin position="12"/>
        <end position="29"/>
    </location>
</feature>